<reference evidence="1" key="1">
    <citation type="journal article" date="2015" name="Nature">
        <title>Complex archaea that bridge the gap between prokaryotes and eukaryotes.</title>
        <authorList>
            <person name="Spang A."/>
            <person name="Saw J.H."/>
            <person name="Jorgensen S.L."/>
            <person name="Zaremba-Niedzwiedzka K."/>
            <person name="Martijn J."/>
            <person name="Lind A.E."/>
            <person name="van Eijk R."/>
            <person name="Schleper C."/>
            <person name="Guy L."/>
            <person name="Ettema T.J."/>
        </authorList>
    </citation>
    <scope>NUCLEOTIDE SEQUENCE</scope>
</reference>
<name>A0A0F9SM00_9ZZZZ</name>
<accession>A0A0F9SM00</accession>
<organism evidence="1">
    <name type="scientific">marine sediment metagenome</name>
    <dbReference type="NCBI Taxonomy" id="412755"/>
    <lineage>
        <taxon>unclassified sequences</taxon>
        <taxon>metagenomes</taxon>
        <taxon>ecological metagenomes</taxon>
    </lineage>
</organism>
<sequence length="100" mass="11605">MVYALSLDYAARVINFFWSVQPPKPNSEGLFWTNRTGQAAARMFTDAKIVNNVVSWFMAHGVQYGVYLELANDRRYAAINPVMVKFTRYFIRDLNKLYKG</sequence>
<protein>
    <submittedName>
        <fullName evidence="1">Uncharacterized protein</fullName>
    </submittedName>
</protein>
<proteinExistence type="predicted"/>
<evidence type="ECO:0000313" key="1">
    <source>
        <dbReference type="EMBL" id="KKN63342.1"/>
    </source>
</evidence>
<comment type="caution">
    <text evidence="1">The sequence shown here is derived from an EMBL/GenBank/DDBJ whole genome shotgun (WGS) entry which is preliminary data.</text>
</comment>
<gene>
    <name evidence="1" type="ORF">LCGC14_0502900</name>
</gene>
<dbReference type="AlphaFoldDB" id="A0A0F9SM00"/>
<dbReference type="EMBL" id="LAZR01000593">
    <property type="protein sequence ID" value="KKN63342.1"/>
    <property type="molecule type" value="Genomic_DNA"/>
</dbReference>